<dbReference type="KEGG" id="tje:TJEJU_2698"/>
<keyword evidence="1" id="KW-0732">Signal</keyword>
<evidence type="ECO:0000313" key="3">
    <source>
        <dbReference type="Proteomes" id="UP000215214"/>
    </source>
</evidence>
<feature type="signal peptide" evidence="1">
    <location>
        <begin position="1"/>
        <end position="21"/>
    </location>
</feature>
<keyword evidence="3" id="KW-1185">Reference proteome</keyword>
<dbReference type="Proteomes" id="UP000215214">
    <property type="component" value="Chromosome TJEJU"/>
</dbReference>
<gene>
    <name evidence="2" type="ORF">TJEJU_2698</name>
</gene>
<dbReference type="RefSeq" id="WP_095072868.1">
    <property type="nucleotide sequence ID" value="NZ_LT899436.1"/>
</dbReference>
<accession>A0A238UB01</accession>
<evidence type="ECO:0000256" key="1">
    <source>
        <dbReference type="SAM" id="SignalP"/>
    </source>
</evidence>
<reference evidence="2 3" key="1">
    <citation type="submission" date="2017-07" db="EMBL/GenBank/DDBJ databases">
        <authorList>
            <person name="Sun Z.S."/>
            <person name="Albrecht U."/>
            <person name="Echele G."/>
            <person name="Lee C.C."/>
        </authorList>
    </citation>
    <scope>NUCLEOTIDE SEQUENCE [LARGE SCALE GENOMIC DNA]</scope>
    <source>
        <strain evidence="3">type strain: KCTC 22618</strain>
    </source>
</reference>
<dbReference type="Pfam" id="PF20050">
    <property type="entry name" value="DUF6452"/>
    <property type="match status" value="1"/>
</dbReference>
<name>A0A238UB01_9FLAO</name>
<dbReference type="EMBL" id="LT899436">
    <property type="protein sequence ID" value="SNR16377.1"/>
    <property type="molecule type" value="Genomic_DNA"/>
</dbReference>
<evidence type="ECO:0008006" key="4">
    <source>
        <dbReference type="Google" id="ProtNLM"/>
    </source>
</evidence>
<protein>
    <recommendedName>
        <fullName evidence="4">Lipoprotein</fullName>
    </recommendedName>
</protein>
<dbReference type="OrthoDB" id="663527at2"/>
<sequence>MRFLKYAIILFVATICFLSCEKDDFCTQNPVTPNLVLRFYNNKSLTEFKAVERFTMSTGGVTLFSNISTDSIAIPLNTIAEETVFTLIRNETDNDDNTGDESATLTVKYIPENEYVSRSCGFRVIFNDVTFETSGWIERLSTTQLESIKNQTNAHVNIFH</sequence>
<dbReference type="InterPro" id="IPR045607">
    <property type="entry name" value="DUF6452"/>
</dbReference>
<proteinExistence type="predicted"/>
<organism evidence="2 3">
    <name type="scientific">Tenacibaculum jejuense</name>
    <dbReference type="NCBI Taxonomy" id="584609"/>
    <lineage>
        <taxon>Bacteria</taxon>
        <taxon>Pseudomonadati</taxon>
        <taxon>Bacteroidota</taxon>
        <taxon>Flavobacteriia</taxon>
        <taxon>Flavobacteriales</taxon>
        <taxon>Flavobacteriaceae</taxon>
        <taxon>Tenacibaculum</taxon>
    </lineage>
</organism>
<evidence type="ECO:0000313" key="2">
    <source>
        <dbReference type="EMBL" id="SNR16377.1"/>
    </source>
</evidence>
<feature type="chain" id="PRO_5012240907" description="Lipoprotein" evidence="1">
    <location>
        <begin position="22"/>
        <end position="160"/>
    </location>
</feature>
<dbReference type="AlphaFoldDB" id="A0A238UB01"/>